<dbReference type="InterPro" id="IPR004087">
    <property type="entry name" value="KH_dom"/>
</dbReference>
<reference evidence="5 6" key="1">
    <citation type="submission" date="2016-07" db="EMBL/GenBank/DDBJ databases">
        <title>Pervasive Adenine N6-methylation of Active Genes in Fungi.</title>
        <authorList>
            <consortium name="DOE Joint Genome Institute"/>
            <person name="Mondo S.J."/>
            <person name="Dannebaum R.O."/>
            <person name="Kuo R.C."/>
            <person name="Labutti K."/>
            <person name="Haridas S."/>
            <person name="Kuo A."/>
            <person name="Salamov A."/>
            <person name="Ahrendt S.R."/>
            <person name="Lipzen A."/>
            <person name="Sullivan W."/>
            <person name="Andreopoulos W.B."/>
            <person name="Clum A."/>
            <person name="Lindquist E."/>
            <person name="Daum C."/>
            <person name="Ramamoorthy G.K."/>
            <person name="Gryganskyi A."/>
            <person name="Culley D."/>
            <person name="Magnuson J.K."/>
            <person name="James T.Y."/>
            <person name="O'Malley M.A."/>
            <person name="Stajich J.E."/>
            <person name="Spatafora J.W."/>
            <person name="Visel A."/>
            <person name="Grigoriev I.V."/>
        </authorList>
    </citation>
    <scope>NUCLEOTIDE SEQUENCE [LARGE SCALE GENOMIC DNA]</scope>
    <source>
        <strain evidence="5 6">ATCC 12442</strain>
    </source>
</reference>
<evidence type="ECO:0000256" key="2">
    <source>
        <dbReference type="PROSITE-ProRule" id="PRU00117"/>
    </source>
</evidence>
<comment type="caution">
    <text evidence="5">The sequence shown here is derived from an EMBL/GenBank/DDBJ whole genome shotgun (WGS) entry which is preliminary data.</text>
</comment>
<proteinExistence type="predicted"/>
<dbReference type="Pfam" id="PF00013">
    <property type="entry name" value="KH_1"/>
    <property type="match status" value="3"/>
</dbReference>
<evidence type="ECO:0000313" key="5">
    <source>
        <dbReference type="EMBL" id="ORX73859.1"/>
    </source>
</evidence>
<keyword evidence="1" id="KW-0677">Repeat</keyword>
<feature type="domain" description="K Homology" evidence="4">
    <location>
        <begin position="380"/>
        <end position="450"/>
    </location>
</feature>
<dbReference type="EMBL" id="MCFD01000001">
    <property type="protein sequence ID" value="ORX73859.1"/>
    <property type="molecule type" value="Genomic_DNA"/>
</dbReference>
<evidence type="ECO:0000256" key="1">
    <source>
        <dbReference type="ARBA" id="ARBA00022737"/>
    </source>
</evidence>
<dbReference type="OrthoDB" id="442947at2759"/>
<dbReference type="RefSeq" id="XP_040747070.1">
    <property type="nucleotide sequence ID" value="XM_040885210.1"/>
</dbReference>
<dbReference type="PROSITE" id="PS50084">
    <property type="entry name" value="KH_TYPE_1"/>
    <property type="match status" value="3"/>
</dbReference>
<evidence type="ECO:0000259" key="4">
    <source>
        <dbReference type="SMART" id="SM00322"/>
    </source>
</evidence>
<name>A0A1Y1WJZ0_9FUNG</name>
<dbReference type="InterPro" id="IPR036612">
    <property type="entry name" value="KH_dom_type_1_sf"/>
</dbReference>
<keyword evidence="2" id="KW-0694">RNA-binding</keyword>
<accession>A0A1Y1WJZ0</accession>
<feature type="domain" description="K Homology" evidence="4">
    <location>
        <begin position="205"/>
        <end position="277"/>
    </location>
</feature>
<feature type="compositionally biased region" description="Basic and acidic residues" evidence="3">
    <location>
        <begin position="329"/>
        <end position="345"/>
    </location>
</feature>
<dbReference type="CDD" id="cd00105">
    <property type="entry name" value="KH-I"/>
    <property type="match status" value="1"/>
</dbReference>
<evidence type="ECO:0000256" key="3">
    <source>
        <dbReference type="SAM" id="MobiDB-lite"/>
    </source>
</evidence>
<gene>
    <name evidence="5" type="ORF">DL89DRAFT_253779</name>
</gene>
<feature type="compositionally biased region" description="Low complexity" evidence="3">
    <location>
        <begin position="346"/>
        <end position="366"/>
    </location>
</feature>
<dbReference type="InterPro" id="IPR004088">
    <property type="entry name" value="KH_dom_type_1"/>
</dbReference>
<feature type="domain" description="K Homology" evidence="4">
    <location>
        <begin position="75"/>
        <end position="145"/>
    </location>
</feature>
<dbReference type="SMART" id="SM00322">
    <property type="entry name" value="KH"/>
    <property type="match status" value="3"/>
</dbReference>
<dbReference type="Proteomes" id="UP000193922">
    <property type="component" value="Unassembled WGS sequence"/>
</dbReference>
<dbReference type="GeneID" id="63801858"/>
<dbReference type="GO" id="GO:0003723">
    <property type="term" value="F:RNA binding"/>
    <property type="evidence" value="ECO:0007669"/>
    <property type="project" value="UniProtKB-UniRule"/>
</dbReference>
<sequence>MISLAQEQQQQQHNHSIAMAESHASSDDGHYSLSDMMLDDEGVDDATAEGSHSVKEDARRGMAMSAGDDDVPKAEQFTVRLIFPHEDGGVLIGKEGRHITKLKEATKATWLITSNNSDREDRVVILRGAVDHISQVRTSAAWPMVLYSFGVSAYSVPHIAPATPIPHTPNRGRQEAAVLREHHCHAIHELSKHLCTEARHPTNPGSLLLRYLFPFRAIGAIVGPGGSYIEELRAKPGVQRLHIYKSTIPFTQERVVEVGATPEAMQMAAQWLVDHTKSNLTQLQESSTLYKPFLAMNQRTMAAEASESTVGREDGNRKRSRSMIGLGHVDSDSKRLRRQSEEGRARSGSSPTRYSRSSRHSSTSGPKRLSTYTAHAAIKSDTKEKLVVPDRVAGRLIGRNGTFLALLQDRSGAHIELSPRIQNMSDRIVTIVGRADKVSCARRLIKDSVRDFEK</sequence>
<keyword evidence="6" id="KW-1185">Reference proteome</keyword>
<dbReference type="STRING" id="61395.A0A1Y1WJZ0"/>
<dbReference type="PANTHER" id="PTHR10288">
    <property type="entry name" value="KH DOMAIN CONTAINING RNA BINDING PROTEIN"/>
    <property type="match status" value="1"/>
</dbReference>
<dbReference type="SUPFAM" id="SSF54791">
    <property type="entry name" value="Eukaryotic type KH-domain (KH-domain type I)"/>
    <property type="match status" value="3"/>
</dbReference>
<feature type="region of interest" description="Disordered" evidence="3">
    <location>
        <begin position="1"/>
        <end position="36"/>
    </location>
</feature>
<feature type="region of interest" description="Disordered" evidence="3">
    <location>
        <begin position="301"/>
        <end position="370"/>
    </location>
</feature>
<dbReference type="AlphaFoldDB" id="A0A1Y1WJZ0"/>
<feature type="compositionally biased region" description="Low complexity" evidence="3">
    <location>
        <begin position="1"/>
        <end position="12"/>
    </location>
</feature>
<organism evidence="5 6">
    <name type="scientific">Linderina pennispora</name>
    <dbReference type="NCBI Taxonomy" id="61395"/>
    <lineage>
        <taxon>Eukaryota</taxon>
        <taxon>Fungi</taxon>
        <taxon>Fungi incertae sedis</taxon>
        <taxon>Zoopagomycota</taxon>
        <taxon>Kickxellomycotina</taxon>
        <taxon>Kickxellomycetes</taxon>
        <taxon>Kickxellales</taxon>
        <taxon>Kickxellaceae</taxon>
        <taxon>Linderina</taxon>
    </lineage>
</organism>
<evidence type="ECO:0000313" key="6">
    <source>
        <dbReference type="Proteomes" id="UP000193922"/>
    </source>
</evidence>
<dbReference type="Gene3D" id="3.30.1370.10">
    <property type="entry name" value="K Homology domain, type 1"/>
    <property type="match status" value="3"/>
</dbReference>
<protein>
    <recommendedName>
        <fullName evidence="4">K Homology domain-containing protein</fullName>
    </recommendedName>
</protein>